<evidence type="ECO:0000313" key="2">
    <source>
        <dbReference type="Proteomes" id="UP000001007"/>
    </source>
</evidence>
<dbReference type="Proteomes" id="UP000001007">
    <property type="component" value="Chromosome"/>
</dbReference>
<sequence>MLNYFLLVCLLIARFFPLSRQDSGKDVFRVEFSLCRKEYIDNHVNCQKENSRLNPAR</sequence>
<keyword evidence="2" id="KW-1185">Reference proteome</keyword>
<gene>
    <name evidence="1" type="ordered locus">CT0671</name>
</gene>
<reference evidence="1 2" key="1">
    <citation type="journal article" date="2002" name="Proc. Natl. Acad. Sci. U.S.A.">
        <title>The complete genome sequence of Chlorobium tepidum TLS, a photosynthetic, anaerobic, green-sulfur bacterium.</title>
        <authorList>
            <person name="Eisen J.A."/>
            <person name="Nelson K.E."/>
            <person name="Paulsen I.T."/>
            <person name="Heidelberg J.F."/>
            <person name="Wu M."/>
            <person name="Dodson R.J."/>
            <person name="Deboy R."/>
            <person name="Gwinn M.L."/>
            <person name="Nelson W.C."/>
            <person name="Haft D.H."/>
            <person name="Hickey E.K."/>
            <person name="Peterson J.D."/>
            <person name="Durkin A.S."/>
            <person name="Kolonay J.L."/>
            <person name="Yang F."/>
            <person name="Holt I."/>
            <person name="Umayam L.A."/>
            <person name="Mason T."/>
            <person name="Brenner M."/>
            <person name="Shea T.P."/>
            <person name="Parksey D."/>
            <person name="Nierman W.C."/>
            <person name="Feldblyum T.V."/>
            <person name="Hansen C.L."/>
            <person name="Craven M.B."/>
            <person name="Radune D."/>
            <person name="Vamathevan J."/>
            <person name="Khouri H."/>
            <person name="White O."/>
            <person name="Gruber T.M."/>
            <person name="Ketchum K.A."/>
            <person name="Venter J.C."/>
            <person name="Tettelin H."/>
            <person name="Bryant D.A."/>
            <person name="Fraser C.M."/>
        </authorList>
    </citation>
    <scope>NUCLEOTIDE SEQUENCE [LARGE SCALE GENOMIC DNA]</scope>
    <source>
        <strain evidence="2">ATCC 49652 / DSM 12025 / NBRC 103806 / TLS</strain>
    </source>
</reference>
<dbReference type="EMBL" id="AE006470">
    <property type="protein sequence ID" value="AAM71909.1"/>
    <property type="molecule type" value="Genomic_DNA"/>
</dbReference>
<organism evidence="1 2">
    <name type="scientific">Chlorobaculum tepidum (strain ATCC 49652 / DSM 12025 / NBRC 103806 / TLS)</name>
    <name type="common">Chlorobium tepidum</name>
    <dbReference type="NCBI Taxonomy" id="194439"/>
    <lineage>
        <taxon>Bacteria</taxon>
        <taxon>Pseudomonadati</taxon>
        <taxon>Chlorobiota</taxon>
        <taxon>Chlorobiia</taxon>
        <taxon>Chlorobiales</taxon>
        <taxon>Chlorobiaceae</taxon>
        <taxon>Chlorobaculum</taxon>
    </lineage>
</organism>
<evidence type="ECO:0000313" key="1">
    <source>
        <dbReference type="EMBL" id="AAM71909.1"/>
    </source>
</evidence>
<dbReference type="AlphaFoldDB" id="Q8KEL7"/>
<dbReference type="KEGG" id="cte:CT0671"/>
<proteinExistence type="predicted"/>
<dbReference type="EnsemblBacteria" id="AAM71909">
    <property type="protein sequence ID" value="AAM71909"/>
    <property type="gene ID" value="CT0671"/>
</dbReference>
<accession>Q8KEL7</accession>
<protein>
    <submittedName>
        <fullName evidence="1">Uncharacterized protein</fullName>
    </submittedName>
</protein>
<dbReference type="HOGENOM" id="CLU_2988275_0_0_10"/>
<name>Q8KEL7_CHLTE</name>
<dbReference type="STRING" id="194439.CT0671"/>